<dbReference type="CDD" id="cd22249">
    <property type="entry name" value="UDM1_RNF168_RNF169-like"/>
    <property type="match status" value="1"/>
</dbReference>
<feature type="compositionally biased region" description="Polar residues" evidence="7">
    <location>
        <begin position="442"/>
        <end position="460"/>
    </location>
</feature>
<accession>A0AAD9CWI1</accession>
<feature type="compositionally biased region" description="Polar residues" evidence="7">
    <location>
        <begin position="953"/>
        <end position="966"/>
    </location>
</feature>
<comment type="similarity">
    <text evidence="1">Belongs to the protein kinase superfamily. STE Ser/Thr protein kinase family. MAP kinase kinase kinase subfamily.</text>
</comment>
<dbReference type="SMART" id="SM00220">
    <property type="entry name" value="S_TKc"/>
    <property type="match status" value="1"/>
</dbReference>
<dbReference type="Gene3D" id="1.10.510.10">
    <property type="entry name" value="Transferase(Phosphotransferase) domain 1"/>
    <property type="match status" value="1"/>
</dbReference>
<evidence type="ECO:0000256" key="3">
    <source>
        <dbReference type="ARBA" id="ARBA00022741"/>
    </source>
</evidence>
<dbReference type="InterPro" id="IPR050538">
    <property type="entry name" value="MAP_kinase_kinase_kinase"/>
</dbReference>
<evidence type="ECO:0000256" key="2">
    <source>
        <dbReference type="ARBA" id="ARBA00022679"/>
    </source>
</evidence>
<evidence type="ECO:0000256" key="5">
    <source>
        <dbReference type="ARBA" id="ARBA00022840"/>
    </source>
</evidence>
<dbReference type="GO" id="GO:0004709">
    <property type="term" value="F:MAP kinase kinase kinase activity"/>
    <property type="evidence" value="ECO:0007669"/>
    <property type="project" value="UniProtKB-ARBA"/>
</dbReference>
<dbReference type="EMBL" id="JAODAN010000010">
    <property type="protein sequence ID" value="KAK1921708.1"/>
    <property type="molecule type" value="Genomic_DNA"/>
</dbReference>
<proteinExistence type="inferred from homology"/>
<dbReference type="PROSITE" id="PS00108">
    <property type="entry name" value="PROTEIN_KINASE_ST"/>
    <property type="match status" value="1"/>
</dbReference>
<dbReference type="InterPro" id="IPR008271">
    <property type="entry name" value="Ser/Thr_kinase_AS"/>
</dbReference>
<feature type="compositionally biased region" description="Low complexity" evidence="7">
    <location>
        <begin position="237"/>
        <end position="246"/>
    </location>
</feature>
<keyword evidence="4 9" id="KW-0418">Kinase</keyword>
<feature type="domain" description="Protein kinase" evidence="8">
    <location>
        <begin position="1371"/>
        <end position="1643"/>
    </location>
</feature>
<dbReference type="PROSITE" id="PS50011">
    <property type="entry name" value="PROTEIN_KINASE_DOM"/>
    <property type="match status" value="1"/>
</dbReference>
<feature type="compositionally biased region" description="Low complexity" evidence="7">
    <location>
        <begin position="558"/>
        <end position="579"/>
    </location>
</feature>
<feature type="compositionally biased region" description="Basic and acidic residues" evidence="7">
    <location>
        <begin position="1195"/>
        <end position="1204"/>
    </location>
</feature>
<feature type="region of interest" description="Disordered" evidence="7">
    <location>
        <begin position="1229"/>
        <end position="1305"/>
    </location>
</feature>
<dbReference type="Proteomes" id="UP001182556">
    <property type="component" value="Unassembled WGS sequence"/>
</dbReference>
<dbReference type="GO" id="GO:0005524">
    <property type="term" value="F:ATP binding"/>
    <property type="evidence" value="ECO:0007669"/>
    <property type="project" value="UniProtKB-UniRule"/>
</dbReference>
<keyword evidence="10" id="KW-1185">Reference proteome</keyword>
<dbReference type="SUPFAM" id="SSF56112">
    <property type="entry name" value="Protein kinase-like (PK-like)"/>
    <property type="match status" value="1"/>
</dbReference>
<evidence type="ECO:0000259" key="8">
    <source>
        <dbReference type="PROSITE" id="PS50011"/>
    </source>
</evidence>
<keyword evidence="5 6" id="KW-0067">ATP-binding</keyword>
<feature type="compositionally biased region" description="Pro residues" evidence="7">
    <location>
        <begin position="96"/>
        <end position="125"/>
    </location>
</feature>
<organism evidence="9 10">
    <name type="scientific">Papiliotrema laurentii</name>
    <name type="common">Cryptococcus laurentii</name>
    <dbReference type="NCBI Taxonomy" id="5418"/>
    <lineage>
        <taxon>Eukaryota</taxon>
        <taxon>Fungi</taxon>
        <taxon>Dikarya</taxon>
        <taxon>Basidiomycota</taxon>
        <taxon>Agaricomycotina</taxon>
        <taxon>Tremellomycetes</taxon>
        <taxon>Tremellales</taxon>
        <taxon>Rhynchogastremaceae</taxon>
        <taxon>Papiliotrema</taxon>
    </lineage>
</organism>
<feature type="compositionally biased region" description="Polar residues" evidence="7">
    <location>
        <begin position="543"/>
        <end position="555"/>
    </location>
</feature>
<dbReference type="Pfam" id="PF00069">
    <property type="entry name" value="Pkinase"/>
    <property type="match status" value="1"/>
</dbReference>
<feature type="compositionally biased region" description="Pro residues" evidence="7">
    <location>
        <begin position="135"/>
        <end position="144"/>
    </location>
</feature>
<feature type="region of interest" description="Disordered" evidence="7">
    <location>
        <begin position="1046"/>
        <end position="1085"/>
    </location>
</feature>
<name>A0AAD9CWI1_PAPLA</name>
<comment type="caution">
    <text evidence="9">The sequence shown here is derived from an EMBL/GenBank/DDBJ whole genome shotgun (WGS) entry which is preliminary data.</text>
</comment>
<feature type="compositionally biased region" description="Polar residues" evidence="7">
    <location>
        <begin position="924"/>
        <end position="935"/>
    </location>
</feature>
<dbReference type="PROSITE" id="PS00107">
    <property type="entry name" value="PROTEIN_KINASE_ATP"/>
    <property type="match status" value="1"/>
</dbReference>
<dbReference type="InterPro" id="IPR017441">
    <property type="entry name" value="Protein_kinase_ATP_BS"/>
</dbReference>
<dbReference type="InterPro" id="IPR000719">
    <property type="entry name" value="Prot_kinase_dom"/>
</dbReference>
<evidence type="ECO:0000256" key="4">
    <source>
        <dbReference type="ARBA" id="ARBA00022777"/>
    </source>
</evidence>
<keyword evidence="2" id="KW-0808">Transferase</keyword>
<evidence type="ECO:0000256" key="1">
    <source>
        <dbReference type="ARBA" id="ARBA00006529"/>
    </source>
</evidence>
<feature type="compositionally biased region" description="Basic and acidic residues" evidence="7">
    <location>
        <begin position="603"/>
        <end position="624"/>
    </location>
</feature>
<feature type="compositionally biased region" description="Basic and acidic residues" evidence="7">
    <location>
        <begin position="802"/>
        <end position="815"/>
    </location>
</feature>
<feature type="region of interest" description="Disordered" evidence="7">
    <location>
        <begin position="597"/>
        <end position="624"/>
    </location>
</feature>
<sequence length="1676" mass="182445">MSSQQPRLSVQTGAGPSTPMAPRRPQGARRRGVAPGLFIANPDNSDEDSNGSPSSSTKHAMGTANTQRSPVRTSPVTASSGGSMRRIPSGGSIAIPPAPPGPGGSPRANPLPPIPSIPAPQPSPLPFISAVSGTPPLPPTPTPSAPLMMGSNSTPGTTSLSGLGQPPLPPPQPERHLRRAQTTPMPVDPSQAAPKNHEHRPSLGSAGFSMPPPSPSRALPPLPSPPVHNPNLPSSPRPSLSPQIPSTSQNQASPPPPSVHSQNSGEVPHVLPAQPRMSSPESALSPAGTVDSGRSFGSVDMGNRTRSGSVLSSKVRVQVTTDNESFTTVDITGMQTAEGIKERVFSKLRFRDDEYTNLSLFRTDVDELPDSTPVNAEALLQMCQTMGDAKATLKFFVMHTVPTSAGANIVPPIPDAATARMSTDNLSLNPPARTPSRHSKDGSMSSASEMFDRGTSNSDWSEIAAEEAEGYSGSVSLVRRATTRSARQSREGPVPSRGLPTSASRSPLIEPTTGPTSPLPSPTRTLPSQPTLQPHQSPRKGSLTPTPDRQFNMSDSFAGPSQAGPSRAGPSSGAGLGLSLDEEMDEGTRALIAQLQAQEEEENAARRRQLEADEELARREQQQERNVWEMMQEIDAQNQRTRREQIEQDELRAREMEAQLRRQSDEEAARLAARTAWDQERQEELERARSATLVDDRSSRTAAFAHDRRQRANHYLTQGQVAPATIRESSFDSHTLPALGSDRSFAARRPSETHYEASRQHQYPSNNPVFDQQGYTSPPLGYEPQVPGGRRPSGFAASAYDEAAHSTERLSDPRLRGALTHPGQRLAAGNAHTLPRRQESRPPSVDPQSPLLQNTRSMDNLRPVNSQAPVSRPPYQGVPPRTAVTPAPGSAGHLYGNPLEMQQDGRYPTPNPPAGFLQFPAPFSRSSESTWSGYPSSPVARRPSYERMPSPRPQSSFDHSPNTPHTATLPPRPSTFYDGASPPVTVDTETYPGSYSNWRPRSGSASAAYRSQSPVADSLRRASEGSDNEPTQLAYAVSNEHEWLSVPSGRDLDSDARSIAGTVSSTRTIRPRRNSDEDDSGHTARANDWVGQLNRMIERGGDGTLRPPAHTIMDEDDGDEATLFITGPSSSQSTMTLHRTPALRPSPSRPNLYVNTAGVSGGRGPHGLVDSAATSDSATESEGEGRIRRAKSFRPPKDKPDVWDVRPEPVALYENLDNYFPKINLDEPIVDGQLSTPTTPASESPKSGEATPPPPPLHPTRQPLVSPKEEMPKPLPPPQHPARGATSSSGFNKAENRKSIRVMADHKRRTLLRHVYDKEDKPKDDEKPKRRFSMWGHRIQEVTPSKLINGQLPSSIPESPLADGKPATLNWVKGELIGKGSYGRVYIALNVTTGDMMAVKQVELPNTERDRHDRRQLGMIEALRSEIALLKDMYHQNIVAYLGCETSPEYLSIFLEYVPGGTIASIYRTPNQPRFDDQLVKFFTRQILEGLAYLHGRHIWHRDLKGDNILVDAAGVCKISDFGISKQTNDAYDSFGQATTMKGSVFWMAPEVIHSTNERTYSGKVDIWSLGCVVLEMWTAKRPWGDMEQVAAMFELFNKRARPPLPPDLKLSPAALDFMNEKCLAKDPSNRPFARDLLQHPWILDVDRNWTFEKSKIGKAVAKRAPKTIRGPTSTS</sequence>
<feature type="region of interest" description="Disordered" evidence="7">
    <location>
        <begin position="1127"/>
        <end position="1204"/>
    </location>
</feature>
<feature type="compositionally biased region" description="Polar residues" evidence="7">
    <location>
        <begin position="760"/>
        <end position="776"/>
    </location>
</feature>
<feature type="compositionally biased region" description="Polar residues" evidence="7">
    <location>
        <begin position="1127"/>
        <end position="1137"/>
    </location>
</feature>
<feature type="compositionally biased region" description="Basic and acidic residues" evidence="7">
    <location>
        <begin position="749"/>
        <end position="759"/>
    </location>
</feature>
<feature type="compositionally biased region" description="Polar residues" evidence="7">
    <location>
        <begin position="1"/>
        <end position="15"/>
    </location>
</feature>
<evidence type="ECO:0000313" key="10">
    <source>
        <dbReference type="Proteomes" id="UP001182556"/>
    </source>
</evidence>
<evidence type="ECO:0000256" key="7">
    <source>
        <dbReference type="SAM" id="MobiDB-lite"/>
    </source>
</evidence>
<feature type="compositionally biased region" description="Polar residues" evidence="7">
    <location>
        <begin position="1233"/>
        <end position="1245"/>
    </location>
</feature>
<dbReference type="FunFam" id="3.30.200.20:FF:000387">
    <property type="entry name" value="Serine/threonine-protein kinase STE11"/>
    <property type="match status" value="1"/>
</dbReference>
<evidence type="ECO:0000313" key="9">
    <source>
        <dbReference type="EMBL" id="KAK1921708.1"/>
    </source>
</evidence>
<reference evidence="9" key="1">
    <citation type="submission" date="2023-02" db="EMBL/GenBank/DDBJ databases">
        <title>Identification and recombinant expression of a fungal hydrolase from Papiliotrema laurentii that hydrolyzes apple cutin and clears colloidal polyester polyurethane.</title>
        <authorList>
            <consortium name="DOE Joint Genome Institute"/>
            <person name="Roman V.A."/>
            <person name="Bojanowski C."/>
            <person name="Crable B.R."/>
            <person name="Wagner D.N."/>
            <person name="Hung C.S."/>
            <person name="Nadeau L.J."/>
            <person name="Schratz L."/>
            <person name="Haridas S."/>
            <person name="Pangilinan J."/>
            <person name="Lipzen A."/>
            <person name="Na H."/>
            <person name="Yan M."/>
            <person name="Ng V."/>
            <person name="Grigoriev I.V."/>
            <person name="Spatafora J.W."/>
            <person name="Barlow D."/>
            <person name="Biffinger J."/>
            <person name="Kelley-Loughnane N."/>
            <person name="Varaljay V.A."/>
            <person name="Crookes-Goodson W.J."/>
        </authorList>
    </citation>
    <scope>NUCLEOTIDE SEQUENCE</scope>
    <source>
        <strain evidence="9">5307AH</strain>
    </source>
</reference>
<dbReference type="GO" id="GO:0000196">
    <property type="term" value="P:cell integrity MAPK cascade"/>
    <property type="evidence" value="ECO:0007669"/>
    <property type="project" value="UniProtKB-ARBA"/>
</dbReference>
<evidence type="ECO:0000256" key="6">
    <source>
        <dbReference type="PROSITE-ProRule" id="PRU10141"/>
    </source>
</evidence>
<keyword evidence="3 6" id="KW-0547">Nucleotide-binding</keyword>
<dbReference type="FunFam" id="1.10.510.10:FF:000182">
    <property type="entry name" value="MAP kinase kinase kinase mkh1"/>
    <property type="match status" value="1"/>
</dbReference>
<feature type="compositionally biased region" description="Polar residues" evidence="7">
    <location>
        <begin position="846"/>
        <end position="869"/>
    </location>
</feature>
<feature type="compositionally biased region" description="Pro residues" evidence="7">
    <location>
        <begin position="210"/>
        <end position="236"/>
    </location>
</feature>
<protein>
    <submittedName>
        <fullName evidence="9">Map kinase</fullName>
    </submittedName>
</protein>
<feature type="region of interest" description="Disordered" evidence="7">
    <location>
        <begin position="727"/>
        <end position="1030"/>
    </location>
</feature>
<dbReference type="PANTHER" id="PTHR48016">
    <property type="entry name" value="MAP KINASE KINASE KINASE SSK2-RELATED-RELATED"/>
    <property type="match status" value="1"/>
</dbReference>
<feature type="region of interest" description="Disordered" evidence="7">
    <location>
        <begin position="423"/>
        <end position="579"/>
    </location>
</feature>
<feature type="binding site" evidence="6">
    <location>
        <position position="1400"/>
    </location>
    <ligand>
        <name>ATP</name>
        <dbReference type="ChEBI" id="CHEBI:30616"/>
    </ligand>
</feature>
<feature type="region of interest" description="Disordered" evidence="7">
    <location>
        <begin position="1"/>
        <end position="307"/>
    </location>
</feature>
<feature type="compositionally biased region" description="Polar residues" evidence="7">
    <location>
        <begin position="987"/>
        <end position="1015"/>
    </location>
</feature>
<feature type="compositionally biased region" description="Low complexity" evidence="7">
    <location>
        <begin position="1170"/>
        <end position="1180"/>
    </location>
</feature>
<dbReference type="InterPro" id="IPR011009">
    <property type="entry name" value="Kinase-like_dom_sf"/>
</dbReference>
<feature type="compositionally biased region" description="Polar residues" evidence="7">
    <location>
        <begin position="63"/>
        <end position="82"/>
    </location>
</feature>
<dbReference type="PANTHER" id="PTHR48016:SF48">
    <property type="entry name" value="SERINE_THREONINE-PROTEIN KINASE BCK1_SLK1_SSP31"/>
    <property type="match status" value="1"/>
</dbReference>
<feature type="compositionally biased region" description="Low complexity" evidence="7">
    <location>
        <begin position="511"/>
        <end position="534"/>
    </location>
</feature>
<gene>
    <name evidence="9" type="ORF">DB88DRAFT_77065</name>
</gene>